<gene>
    <name evidence="2" type="ORF">CN307_18415</name>
</gene>
<keyword evidence="1" id="KW-0812">Transmembrane</keyword>
<feature type="transmembrane region" description="Helical" evidence="1">
    <location>
        <begin position="90"/>
        <end position="110"/>
    </location>
</feature>
<evidence type="ECO:0000256" key="1">
    <source>
        <dbReference type="SAM" id="Phobius"/>
    </source>
</evidence>
<feature type="transmembrane region" description="Helical" evidence="1">
    <location>
        <begin position="6"/>
        <end position="21"/>
    </location>
</feature>
<feature type="transmembrane region" description="Helical" evidence="1">
    <location>
        <begin position="140"/>
        <end position="158"/>
    </location>
</feature>
<dbReference type="EMBL" id="NTRR01000029">
    <property type="protein sequence ID" value="PFE13085.1"/>
    <property type="molecule type" value="Genomic_DNA"/>
</dbReference>
<keyword evidence="1" id="KW-1133">Transmembrane helix</keyword>
<proteinExistence type="predicted"/>
<name>A0A2A8ZXG9_BACCE</name>
<reference evidence="2 3" key="1">
    <citation type="submission" date="2017-09" db="EMBL/GenBank/DDBJ databases">
        <title>Large-scale bioinformatics analysis of Bacillus genomes uncovers conserved roles of natural products in bacterial physiology.</title>
        <authorList>
            <consortium name="Agbiome Team Llc"/>
            <person name="Bleich R.M."/>
            <person name="Grubbs K.J."/>
            <person name="Santa Maria K.C."/>
            <person name="Allen S.E."/>
            <person name="Farag S."/>
            <person name="Shank E.A."/>
            <person name="Bowers A."/>
        </authorList>
    </citation>
    <scope>NUCLEOTIDE SEQUENCE [LARGE SCALE GENOMIC DNA]</scope>
    <source>
        <strain evidence="2 3">AFS022681</strain>
    </source>
</reference>
<protein>
    <submittedName>
        <fullName evidence="2">Uncharacterized protein</fullName>
    </submittedName>
</protein>
<dbReference type="AlphaFoldDB" id="A0A2A8ZXG9"/>
<accession>A0A2A8ZXG9</accession>
<feature type="transmembrane region" description="Helical" evidence="1">
    <location>
        <begin position="51"/>
        <end position="70"/>
    </location>
</feature>
<keyword evidence="1" id="KW-0472">Membrane</keyword>
<dbReference type="RefSeq" id="WP_098343107.1">
    <property type="nucleotide sequence ID" value="NZ_JBHTUN010000004.1"/>
</dbReference>
<comment type="caution">
    <text evidence="2">The sequence shown here is derived from an EMBL/GenBank/DDBJ whole genome shotgun (WGS) entry which is preliminary data.</text>
</comment>
<sequence length="184" mass="20983">MNKVFIIILVVVIVLIIRQLIPKKVDSFDLLGIPIMAIIRTYIGLPSSLDFIITIELISLLIVGAIVGYWQAKRVKVFHHNNQLCSVGGYSYIIGWIILLLGRIVILLLFNLNALISTVHAGHEQFTSEVIRVLSHAGDWLIWSTILASSIMYTVTLYKDHPDIKKFIRARFKEIQQRIKDSFN</sequence>
<dbReference type="Proteomes" id="UP000220032">
    <property type="component" value="Unassembled WGS sequence"/>
</dbReference>
<organism evidence="2 3">
    <name type="scientific">Bacillus cereus</name>
    <dbReference type="NCBI Taxonomy" id="1396"/>
    <lineage>
        <taxon>Bacteria</taxon>
        <taxon>Bacillati</taxon>
        <taxon>Bacillota</taxon>
        <taxon>Bacilli</taxon>
        <taxon>Bacillales</taxon>
        <taxon>Bacillaceae</taxon>
        <taxon>Bacillus</taxon>
        <taxon>Bacillus cereus group</taxon>
    </lineage>
</organism>
<evidence type="ECO:0000313" key="2">
    <source>
        <dbReference type="EMBL" id="PFE13085.1"/>
    </source>
</evidence>
<evidence type="ECO:0000313" key="3">
    <source>
        <dbReference type="Proteomes" id="UP000220032"/>
    </source>
</evidence>